<organism evidence="2 3">
    <name type="scientific">Fulvivirga sediminis</name>
    <dbReference type="NCBI Taxonomy" id="2803949"/>
    <lineage>
        <taxon>Bacteria</taxon>
        <taxon>Pseudomonadati</taxon>
        <taxon>Bacteroidota</taxon>
        <taxon>Cytophagia</taxon>
        <taxon>Cytophagales</taxon>
        <taxon>Fulvivirgaceae</taxon>
        <taxon>Fulvivirga</taxon>
    </lineage>
</organism>
<dbReference type="SUPFAM" id="SSF48452">
    <property type="entry name" value="TPR-like"/>
    <property type="match status" value="1"/>
</dbReference>
<evidence type="ECO:0000313" key="3">
    <source>
        <dbReference type="Proteomes" id="UP000659388"/>
    </source>
</evidence>
<name>A0A937K0U2_9BACT</name>
<gene>
    <name evidence="2" type="ORF">JL102_11335</name>
</gene>
<dbReference type="InterPro" id="IPR011990">
    <property type="entry name" value="TPR-like_helical_dom_sf"/>
</dbReference>
<dbReference type="InterPro" id="IPR041662">
    <property type="entry name" value="SusD-like_2"/>
</dbReference>
<dbReference type="PROSITE" id="PS51257">
    <property type="entry name" value="PROKAR_LIPOPROTEIN"/>
    <property type="match status" value="1"/>
</dbReference>
<proteinExistence type="predicted"/>
<sequence length="560" mass="62434">MKSIYYIMLVSMILAFSCTSDFDEINQEPGVLHPEEAASGRYYLTNPEYKLFAPDRFPYWRGPLLHGDRYAGHFTTGFDGCWWTGELGYSYDAAYTDATWDWLAGYVRYIDEYLDLTVKGGVLENEKMYAVGLILRGLYYQKYSDIFGEVPYSEAGVVDILSPKFDTHREIYAGVIQELNTAMEIIGDATTTGEALQDLGENDLYYGGDLQKWKKLANTLKLRMALRALGAEGADFADAAIKEALNNPLVELPEESALLKKDNVIDQFTSAVYGDVWHNFGLGSNWTVSKHLIDFLRDNGDPRLQKYAAPAIGGVCLMPKPSSAAEQKAVDLMLSNLDDAGVIYTRKDTTVSGESKINIRMASNTYYVGQPARLNITSFYFANYNFFSIPSERIIMPKNSGDIFPEIILAAGEAYFLRAEAAVRGYGGDANALFQEGIRQSMLLWEVEDAAISDYIANSAMATLTGTDEEMLEKINTQRWVADYTDGFEAWAVVRKSGYPTHVAAGVDDPEIYGFGELNGAYPQRMRYGSNEVSTNGNNLQEALSRQGADLQSTTLWWAK</sequence>
<keyword evidence="2" id="KW-0449">Lipoprotein</keyword>
<keyword evidence="3" id="KW-1185">Reference proteome</keyword>
<dbReference type="AlphaFoldDB" id="A0A937K0U2"/>
<feature type="chain" id="PRO_5037749474" evidence="1">
    <location>
        <begin position="23"/>
        <end position="560"/>
    </location>
</feature>
<dbReference type="Pfam" id="PF12771">
    <property type="entry name" value="SusD-like_2"/>
    <property type="match status" value="2"/>
</dbReference>
<evidence type="ECO:0000313" key="2">
    <source>
        <dbReference type="EMBL" id="MBL3656726.1"/>
    </source>
</evidence>
<reference evidence="2" key="1">
    <citation type="submission" date="2021-01" db="EMBL/GenBank/DDBJ databases">
        <title>Fulvivirga kasyanovii gen. nov., sp nov., a novel member of the phylum Bacteroidetes isolated from seawater in a mussel farm.</title>
        <authorList>
            <person name="Zhao L.-H."/>
            <person name="Wang Z.-J."/>
        </authorList>
    </citation>
    <scope>NUCLEOTIDE SEQUENCE</scope>
    <source>
        <strain evidence="2">2943</strain>
    </source>
</reference>
<evidence type="ECO:0000256" key="1">
    <source>
        <dbReference type="SAM" id="SignalP"/>
    </source>
</evidence>
<protein>
    <submittedName>
        <fullName evidence="2">SusD/RagB family nutrient-binding outer membrane lipoprotein</fullName>
    </submittedName>
</protein>
<keyword evidence="1" id="KW-0732">Signal</keyword>
<accession>A0A937K0U2</accession>
<feature type="signal peptide" evidence="1">
    <location>
        <begin position="1"/>
        <end position="22"/>
    </location>
</feature>
<comment type="caution">
    <text evidence="2">The sequence shown here is derived from an EMBL/GenBank/DDBJ whole genome shotgun (WGS) entry which is preliminary data.</text>
</comment>
<dbReference type="EMBL" id="JAESIY010000005">
    <property type="protein sequence ID" value="MBL3656726.1"/>
    <property type="molecule type" value="Genomic_DNA"/>
</dbReference>
<dbReference type="Gene3D" id="1.25.40.390">
    <property type="match status" value="1"/>
</dbReference>
<dbReference type="RefSeq" id="WP_202244509.1">
    <property type="nucleotide sequence ID" value="NZ_JAESIY010000005.1"/>
</dbReference>
<dbReference type="Proteomes" id="UP000659388">
    <property type="component" value="Unassembled WGS sequence"/>
</dbReference>